<evidence type="ECO:0000313" key="1">
    <source>
        <dbReference type="EMBL" id="MCA9757966.1"/>
    </source>
</evidence>
<reference evidence="1" key="1">
    <citation type="submission" date="2020-04" db="EMBL/GenBank/DDBJ databases">
        <authorList>
            <person name="Zhang T."/>
        </authorList>
    </citation>
    <scope>NUCLEOTIDE SEQUENCE</scope>
    <source>
        <strain evidence="1">HKST-UBA02</strain>
    </source>
</reference>
<dbReference type="PANTHER" id="PTHR42923:SF17">
    <property type="entry name" value="AMINE OXIDASE DOMAIN-CONTAINING PROTEIN"/>
    <property type="match status" value="1"/>
</dbReference>
<name>A0A956NGE5_UNCEI</name>
<dbReference type="InterPro" id="IPR036188">
    <property type="entry name" value="FAD/NAD-bd_sf"/>
</dbReference>
<accession>A0A956NGE5</accession>
<dbReference type="PANTHER" id="PTHR42923">
    <property type="entry name" value="PROTOPORPHYRINOGEN OXIDASE"/>
    <property type="match status" value="1"/>
</dbReference>
<gene>
    <name evidence="1" type="ORF">KDA27_19395</name>
</gene>
<organism evidence="1 2">
    <name type="scientific">Eiseniibacteriota bacterium</name>
    <dbReference type="NCBI Taxonomy" id="2212470"/>
    <lineage>
        <taxon>Bacteria</taxon>
        <taxon>Candidatus Eiseniibacteriota</taxon>
    </lineage>
</organism>
<protein>
    <submittedName>
        <fullName evidence="1">FAD-dependent oxidoreductase</fullName>
    </submittedName>
</protein>
<dbReference type="Gene3D" id="3.50.50.60">
    <property type="entry name" value="FAD/NAD(P)-binding domain"/>
    <property type="match status" value="1"/>
</dbReference>
<dbReference type="Proteomes" id="UP000739538">
    <property type="component" value="Unassembled WGS sequence"/>
</dbReference>
<dbReference type="Pfam" id="PF13450">
    <property type="entry name" value="NAD_binding_8"/>
    <property type="match status" value="1"/>
</dbReference>
<sequence>MRIAIVGSGISGLVAAHHLHREHDITVFEANDYIGGHTHT</sequence>
<dbReference type="GO" id="GO:0016491">
    <property type="term" value="F:oxidoreductase activity"/>
    <property type="evidence" value="ECO:0007669"/>
    <property type="project" value="TreeGrafter"/>
</dbReference>
<comment type="caution">
    <text evidence="1">The sequence shown here is derived from an EMBL/GenBank/DDBJ whole genome shotgun (WGS) entry which is preliminary data.</text>
</comment>
<dbReference type="SUPFAM" id="SSF51905">
    <property type="entry name" value="FAD/NAD(P)-binding domain"/>
    <property type="match status" value="1"/>
</dbReference>
<dbReference type="EMBL" id="JAGQHS010000132">
    <property type="protein sequence ID" value="MCA9757966.1"/>
    <property type="molecule type" value="Genomic_DNA"/>
</dbReference>
<reference evidence="1" key="2">
    <citation type="journal article" date="2021" name="Microbiome">
        <title>Successional dynamics and alternative stable states in a saline activated sludge microbial community over 9 years.</title>
        <authorList>
            <person name="Wang Y."/>
            <person name="Ye J."/>
            <person name="Ju F."/>
            <person name="Liu L."/>
            <person name="Boyd J.A."/>
            <person name="Deng Y."/>
            <person name="Parks D.H."/>
            <person name="Jiang X."/>
            <person name="Yin X."/>
            <person name="Woodcroft B.J."/>
            <person name="Tyson G.W."/>
            <person name="Hugenholtz P."/>
            <person name="Polz M.F."/>
            <person name="Zhang T."/>
        </authorList>
    </citation>
    <scope>NUCLEOTIDE SEQUENCE</scope>
    <source>
        <strain evidence="1">HKST-UBA02</strain>
    </source>
</reference>
<proteinExistence type="predicted"/>
<evidence type="ECO:0000313" key="2">
    <source>
        <dbReference type="Proteomes" id="UP000739538"/>
    </source>
</evidence>
<feature type="non-terminal residue" evidence="1">
    <location>
        <position position="40"/>
    </location>
</feature>
<dbReference type="InterPro" id="IPR050464">
    <property type="entry name" value="Zeta_carotene_desat/Oxidored"/>
</dbReference>
<dbReference type="AlphaFoldDB" id="A0A956NGE5"/>